<name>A0A285LLL2_9NOCA</name>
<evidence type="ECO:0000313" key="1">
    <source>
        <dbReference type="EMBL" id="SNY85844.1"/>
    </source>
</evidence>
<organism evidence="1 2">
    <name type="scientific">Nocardia amikacinitolerans</name>
    <dbReference type="NCBI Taxonomy" id="756689"/>
    <lineage>
        <taxon>Bacteria</taxon>
        <taxon>Bacillati</taxon>
        <taxon>Actinomycetota</taxon>
        <taxon>Actinomycetes</taxon>
        <taxon>Mycobacteriales</taxon>
        <taxon>Nocardiaceae</taxon>
        <taxon>Nocardia</taxon>
    </lineage>
</organism>
<accession>A0A285LLL2</accession>
<gene>
    <name evidence="1" type="ORF">SAMN04244553_3788</name>
</gene>
<reference evidence="1 2" key="1">
    <citation type="submission" date="2017-09" db="EMBL/GenBank/DDBJ databases">
        <authorList>
            <person name="Ehlers B."/>
            <person name="Leendertz F.H."/>
        </authorList>
    </citation>
    <scope>NUCLEOTIDE SEQUENCE [LARGE SCALE GENOMIC DNA]</scope>
    <source>
        <strain evidence="1 2">DSM 45537</strain>
    </source>
</reference>
<proteinExistence type="predicted"/>
<dbReference type="Proteomes" id="UP000219565">
    <property type="component" value="Unassembled WGS sequence"/>
</dbReference>
<dbReference type="AlphaFoldDB" id="A0A285LLL2"/>
<dbReference type="EMBL" id="OBEG01000003">
    <property type="protein sequence ID" value="SNY85844.1"/>
    <property type="molecule type" value="Genomic_DNA"/>
</dbReference>
<dbReference type="STRING" id="1379680.GCA_001612615_03272"/>
<protein>
    <submittedName>
        <fullName evidence="1">Uncharacterized protein</fullName>
    </submittedName>
</protein>
<sequence>MTTPVVRYPEDGHLTVQSQAAGWLTAIIAFSAAAKAGRADAQLPESERRGYSMCVPTVPPSGRHRKEW</sequence>
<evidence type="ECO:0000313" key="2">
    <source>
        <dbReference type="Proteomes" id="UP000219565"/>
    </source>
</evidence>
<keyword evidence="2" id="KW-1185">Reference proteome</keyword>